<name>A0AA40GWF9_PYGPA</name>
<evidence type="ECO:0000259" key="3">
    <source>
        <dbReference type="Pfam" id="PF13850"/>
    </source>
</evidence>
<keyword evidence="2" id="KW-0813">Transport</keyword>
<keyword evidence="2" id="KW-0256">Endoplasmic reticulum</keyword>
<keyword evidence="5" id="KW-1185">Reference proteome</keyword>
<dbReference type="Pfam" id="PF13850">
    <property type="entry name" value="ERGIC_N"/>
    <property type="match status" value="1"/>
</dbReference>
<reference evidence="4" key="1">
    <citation type="submission" date="2021-05" db="EMBL/GenBank/DDBJ databases">
        <title>A comprehensive genomic history of the evolution of penguins.</title>
        <authorList>
            <person name="Bi X."/>
        </authorList>
    </citation>
    <scope>NUCLEOTIDE SEQUENCE</scope>
    <source>
        <strain evidence="4">Gentoo_SouthGeorgia</strain>
        <tissue evidence="4">Blood</tissue>
    </source>
</reference>
<dbReference type="InterPro" id="IPR039542">
    <property type="entry name" value="Erv_N"/>
</dbReference>
<dbReference type="EMBL" id="JAHCLZ010008413">
    <property type="protein sequence ID" value="KAK1193466.1"/>
    <property type="molecule type" value="Genomic_DNA"/>
</dbReference>
<dbReference type="GO" id="GO:0006888">
    <property type="term" value="P:endoplasmic reticulum to Golgi vesicle-mediated transport"/>
    <property type="evidence" value="ECO:0007669"/>
    <property type="project" value="UniProtKB-UniRule"/>
</dbReference>
<dbReference type="GO" id="GO:0030134">
    <property type="term" value="C:COPII-coated ER to Golgi transport vesicle"/>
    <property type="evidence" value="ECO:0007669"/>
    <property type="project" value="TreeGrafter"/>
</dbReference>
<accession>A0AA40GWF9</accession>
<evidence type="ECO:0000256" key="1">
    <source>
        <dbReference type="ARBA" id="ARBA00005648"/>
    </source>
</evidence>
<keyword evidence="2" id="KW-0931">ER-Golgi transport</keyword>
<dbReference type="PANTHER" id="PTHR10984">
    <property type="entry name" value="ENDOPLASMIC RETICULUM-GOLGI INTERMEDIATE COMPARTMENT PROTEIN"/>
    <property type="match status" value="1"/>
</dbReference>
<evidence type="ECO:0000313" key="4">
    <source>
        <dbReference type="EMBL" id="KAK1193466.1"/>
    </source>
</evidence>
<dbReference type="GO" id="GO:0006890">
    <property type="term" value="P:retrograde vesicle-mediated transport, Golgi to endoplasmic reticulum"/>
    <property type="evidence" value="ECO:0007669"/>
    <property type="project" value="TreeGrafter"/>
</dbReference>
<dbReference type="GO" id="GO:0005789">
    <property type="term" value="C:endoplasmic reticulum membrane"/>
    <property type="evidence" value="ECO:0007669"/>
    <property type="project" value="UniProtKB-SubCell"/>
</dbReference>
<evidence type="ECO:0000256" key="2">
    <source>
        <dbReference type="RuleBase" id="RU369013"/>
    </source>
</evidence>
<comment type="caution">
    <text evidence="2">Lacks conserved residue(s) required for the propagation of feature annotation.</text>
</comment>
<dbReference type="GO" id="GO:0033116">
    <property type="term" value="C:endoplasmic reticulum-Golgi intermediate compartment membrane"/>
    <property type="evidence" value="ECO:0007669"/>
    <property type="project" value="UniProtKB-SubCell"/>
</dbReference>
<organism evidence="4 5">
    <name type="scientific">Pygoscelis papua</name>
    <name type="common">Gentoo penguin</name>
    <dbReference type="NCBI Taxonomy" id="30457"/>
    <lineage>
        <taxon>Eukaryota</taxon>
        <taxon>Metazoa</taxon>
        <taxon>Chordata</taxon>
        <taxon>Craniata</taxon>
        <taxon>Vertebrata</taxon>
        <taxon>Euteleostomi</taxon>
        <taxon>Archelosauria</taxon>
        <taxon>Archosauria</taxon>
        <taxon>Dinosauria</taxon>
        <taxon>Saurischia</taxon>
        <taxon>Theropoda</taxon>
        <taxon>Coelurosauria</taxon>
        <taxon>Aves</taxon>
        <taxon>Neognathae</taxon>
        <taxon>Neoaves</taxon>
        <taxon>Aequornithes</taxon>
        <taxon>Sphenisciformes</taxon>
        <taxon>Spheniscidae</taxon>
        <taxon>Pygoscelis</taxon>
    </lineage>
</organism>
<dbReference type="AlphaFoldDB" id="A0AA40GWF9"/>
<feature type="domain" description="Endoplasmic reticulum vesicle transporter N-terminal" evidence="3">
    <location>
        <begin position="7"/>
        <end position="91"/>
    </location>
</feature>
<sequence length="91" mass="10117">MDSLWRLKRFDAFPKTLEDFWVRTCGGALVRVVSGLIMVVPLFSQLQYYLTKEASSGGGAGPVHPELYVGKSRGEKLKVDLDVIFPRTPCA</sequence>
<feature type="non-terminal residue" evidence="4">
    <location>
        <position position="91"/>
    </location>
</feature>
<comment type="subcellular location">
    <subcellularLocation>
        <location evidence="2">Endoplasmic reticulum membrane</location>
        <topology evidence="2">Multi-pass membrane protein</topology>
    </subcellularLocation>
    <subcellularLocation>
        <location evidence="2">Endoplasmic reticulum-Golgi intermediate compartment membrane</location>
        <topology evidence="2">Multi-pass membrane protein</topology>
    </subcellularLocation>
    <subcellularLocation>
        <location evidence="2">Golgi apparatus membrane</location>
        <topology evidence="2">Multi-pass membrane protein</topology>
    </subcellularLocation>
</comment>
<dbReference type="GO" id="GO:0000139">
    <property type="term" value="C:Golgi membrane"/>
    <property type="evidence" value="ECO:0007669"/>
    <property type="project" value="UniProtKB-SubCell"/>
</dbReference>
<dbReference type="InterPro" id="IPR045888">
    <property type="entry name" value="Erv"/>
</dbReference>
<keyword evidence="2" id="KW-0812">Transmembrane</keyword>
<evidence type="ECO:0000313" key="5">
    <source>
        <dbReference type="Proteomes" id="UP001177209"/>
    </source>
</evidence>
<comment type="function">
    <text evidence="2">Plays a role in transport between endoplasmic reticulum and Golgi.</text>
</comment>
<dbReference type="PANTHER" id="PTHR10984:SF25">
    <property type="entry name" value="ENDOPLASMIC RETICULUM-GOLGI INTERMEDIATE COMPARTMENT PROTEIN 3"/>
    <property type="match status" value="1"/>
</dbReference>
<keyword evidence="2" id="KW-0333">Golgi apparatus</keyword>
<keyword evidence="2" id="KW-0472">Membrane</keyword>
<comment type="caution">
    <text evidence="4">The sequence shown here is derived from an EMBL/GenBank/DDBJ whole genome shotgun (WGS) entry which is preliminary data.</text>
</comment>
<feature type="transmembrane region" description="Helical" evidence="2">
    <location>
        <begin position="20"/>
        <end position="43"/>
    </location>
</feature>
<gene>
    <name evidence="4" type="primary">Ergic3</name>
    <name evidence="4" type="ORF">KCX86_0014921</name>
</gene>
<feature type="non-terminal residue" evidence="4">
    <location>
        <position position="1"/>
    </location>
</feature>
<protein>
    <recommendedName>
        <fullName evidence="2">Endoplasmic reticulum-Golgi intermediate compartment protein</fullName>
    </recommendedName>
</protein>
<comment type="similarity">
    <text evidence="1 2">Belongs to the ERGIC family.</text>
</comment>
<keyword evidence="2" id="KW-1133">Transmembrane helix</keyword>
<proteinExistence type="inferred from homology"/>
<dbReference type="Proteomes" id="UP001177209">
    <property type="component" value="Unassembled WGS sequence"/>
</dbReference>